<accession>A0A4R5VRC5</accession>
<dbReference type="InterPro" id="IPR009057">
    <property type="entry name" value="Homeodomain-like_sf"/>
</dbReference>
<dbReference type="InterPro" id="IPR023772">
    <property type="entry name" value="DNA-bd_HTH_TetR-type_CS"/>
</dbReference>
<dbReference type="PANTHER" id="PTHR43479">
    <property type="entry name" value="ACREF/ENVCD OPERON REPRESSOR-RELATED"/>
    <property type="match status" value="1"/>
</dbReference>
<dbReference type="EMBL" id="SMYO01000006">
    <property type="protein sequence ID" value="TDK60939.1"/>
    <property type="molecule type" value="Genomic_DNA"/>
</dbReference>
<keyword evidence="2" id="KW-0805">Transcription regulation</keyword>
<dbReference type="GO" id="GO:0003677">
    <property type="term" value="F:DNA binding"/>
    <property type="evidence" value="ECO:0007669"/>
    <property type="project" value="UniProtKB-UniRule"/>
</dbReference>
<dbReference type="InterPro" id="IPR036271">
    <property type="entry name" value="Tet_transcr_reg_TetR-rel_C_sf"/>
</dbReference>
<proteinExistence type="predicted"/>
<evidence type="ECO:0000313" key="7">
    <source>
        <dbReference type="EMBL" id="TDK60939.1"/>
    </source>
</evidence>
<dbReference type="PRINTS" id="PR00455">
    <property type="entry name" value="HTHTETR"/>
</dbReference>
<name>A0A4R5VRC5_9BACI</name>
<dbReference type="FunFam" id="1.10.10.60:FF:000141">
    <property type="entry name" value="TetR family transcriptional regulator"/>
    <property type="match status" value="1"/>
</dbReference>
<dbReference type="InterPro" id="IPR050624">
    <property type="entry name" value="HTH-type_Tx_Regulator"/>
</dbReference>
<dbReference type="Gene3D" id="1.10.10.60">
    <property type="entry name" value="Homeodomain-like"/>
    <property type="match status" value="1"/>
</dbReference>
<dbReference type="Gene3D" id="1.10.357.10">
    <property type="entry name" value="Tetracycline Repressor, domain 2"/>
    <property type="match status" value="1"/>
</dbReference>
<keyword evidence="1" id="KW-0678">Repressor</keyword>
<gene>
    <name evidence="7" type="ORF">E2K98_14575</name>
</gene>
<evidence type="ECO:0000256" key="4">
    <source>
        <dbReference type="ARBA" id="ARBA00023163"/>
    </source>
</evidence>
<dbReference type="PROSITE" id="PS50977">
    <property type="entry name" value="HTH_TETR_2"/>
    <property type="match status" value="1"/>
</dbReference>
<dbReference type="SUPFAM" id="SSF46689">
    <property type="entry name" value="Homeodomain-like"/>
    <property type="match status" value="1"/>
</dbReference>
<evidence type="ECO:0000259" key="6">
    <source>
        <dbReference type="PROSITE" id="PS50977"/>
    </source>
</evidence>
<evidence type="ECO:0000256" key="5">
    <source>
        <dbReference type="PROSITE-ProRule" id="PRU00335"/>
    </source>
</evidence>
<reference evidence="7 8" key="1">
    <citation type="submission" date="2019-03" db="EMBL/GenBank/DDBJ databases">
        <title>Bacillus niacini sp. nov. a Nicotinate-Metabolizing Mesophile Isolated from Soil.</title>
        <authorList>
            <person name="Zhang G."/>
        </authorList>
    </citation>
    <scope>NUCLEOTIDE SEQUENCE [LARGE SCALE GENOMIC DNA]</scope>
    <source>
        <strain evidence="7 8">WN066</strain>
    </source>
</reference>
<dbReference type="Pfam" id="PF00440">
    <property type="entry name" value="TetR_N"/>
    <property type="match status" value="1"/>
</dbReference>
<dbReference type="RefSeq" id="WP_133335276.1">
    <property type="nucleotide sequence ID" value="NZ_SMYO01000006.1"/>
</dbReference>
<evidence type="ECO:0000256" key="2">
    <source>
        <dbReference type="ARBA" id="ARBA00023015"/>
    </source>
</evidence>
<evidence type="ECO:0000313" key="8">
    <source>
        <dbReference type="Proteomes" id="UP000295132"/>
    </source>
</evidence>
<evidence type="ECO:0000256" key="1">
    <source>
        <dbReference type="ARBA" id="ARBA00022491"/>
    </source>
</evidence>
<feature type="DNA-binding region" description="H-T-H motif" evidence="5">
    <location>
        <begin position="23"/>
        <end position="42"/>
    </location>
</feature>
<dbReference type="InterPro" id="IPR001647">
    <property type="entry name" value="HTH_TetR"/>
</dbReference>
<protein>
    <submittedName>
        <fullName evidence="7">TetR/AcrR family transcriptional regulator</fullName>
    </submittedName>
</protein>
<evidence type="ECO:0000256" key="3">
    <source>
        <dbReference type="ARBA" id="ARBA00023125"/>
    </source>
</evidence>
<sequence length="193" mass="22671">MTRDKIIAAALSLFAKNGYEGTSLSEIAKAVGIQKPSIYNHFKSKEEIFLTIYENILMFHVQKIKNIMDSIKGLTAEEQLLQILKVTFEYYIEFEDQSTFLNRAMVFPPESLKEQLHHQFFRSEEEMSDIFRTLIREGMEKGEIREGNIEDFIMSFYCLIDGIFIELSFYGAEKMKPRIANIWTNFWYGLKND</sequence>
<keyword evidence="3 5" id="KW-0238">DNA-binding</keyword>
<organism evidence="7 8">
    <name type="scientific">Bacillus salipaludis</name>
    <dbReference type="NCBI Taxonomy" id="2547811"/>
    <lineage>
        <taxon>Bacteria</taxon>
        <taxon>Bacillati</taxon>
        <taxon>Bacillota</taxon>
        <taxon>Bacilli</taxon>
        <taxon>Bacillales</taxon>
        <taxon>Bacillaceae</taxon>
        <taxon>Bacillus</taxon>
    </lineage>
</organism>
<dbReference type="AlphaFoldDB" id="A0A4R5VRC5"/>
<dbReference type="Proteomes" id="UP000295132">
    <property type="component" value="Unassembled WGS sequence"/>
</dbReference>
<dbReference type="SUPFAM" id="SSF48498">
    <property type="entry name" value="Tetracyclin repressor-like, C-terminal domain"/>
    <property type="match status" value="1"/>
</dbReference>
<dbReference type="PANTHER" id="PTHR43479:SF11">
    <property type="entry name" value="ACREF_ENVCD OPERON REPRESSOR-RELATED"/>
    <property type="match status" value="1"/>
</dbReference>
<comment type="caution">
    <text evidence="7">The sequence shown here is derived from an EMBL/GenBank/DDBJ whole genome shotgun (WGS) entry which is preliminary data.</text>
</comment>
<keyword evidence="4" id="KW-0804">Transcription</keyword>
<dbReference type="PROSITE" id="PS01081">
    <property type="entry name" value="HTH_TETR_1"/>
    <property type="match status" value="1"/>
</dbReference>
<dbReference type="GO" id="GO:0045892">
    <property type="term" value="P:negative regulation of DNA-templated transcription"/>
    <property type="evidence" value="ECO:0007669"/>
    <property type="project" value="UniProtKB-ARBA"/>
</dbReference>
<feature type="domain" description="HTH tetR-type" evidence="6">
    <location>
        <begin position="1"/>
        <end position="60"/>
    </location>
</feature>